<evidence type="ECO:0000256" key="4">
    <source>
        <dbReference type="ARBA" id="ARBA00022723"/>
    </source>
</evidence>
<keyword evidence="3" id="KW-0645">Protease</keyword>
<dbReference type="OrthoDB" id="6501657at2759"/>
<evidence type="ECO:0000256" key="8">
    <source>
        <dbReference type="SAM" id="MobiDB-lite"/>
    </source>
</evidence>
<dbReference type="Gene3D" id="1.10.1380.10">
    <property type="entry name" value="Neutral endopeptidase , domain2"/>
    <property type="match status" value="1"/>
</dbReference>
<comment type="cofactor">
    <cofactor evidence="1">
        <name>Zn(2+)</name>
        <dbReference type="ChEBI" id="CHEBI:29105"/>
    </cofactor>
</comment>
<organism evidence="12 13">
    <name type="scientific">Rhipicephalus sanguineus</name>
    <name type="common">Brown dog tick</name>
    <name type="synonym">Ixodes sanguineus</name>
    <dbReference type="NCBI Taxonomy" id="34632"/>
    <lineage>
        <taxon>Eukaryota</taxon>
        <taxon>Metazoa</taxon>
        <taxon>Ecdysozoa</taxon>
        <taxon>Arthropoda</taxon>
        <taxon>Chelicerata</taxon>
        <taxon>Arachnida</taxon>
        <taxon>Acari</taxon>
        <taxon>Parasitiformes</taxon>
        <taxon>Ixodida</taxon>
        <taxon>Ixodoidea</taxon>
        <taxon>Ixodidae</taxon>
        <taxon>Rhipicephalinae</taxon>
        <taxon>Rhipicephalus</taxon>
        <taxon>Rhipicephalus</taxon>
    </lineage>
</organism>
<evidence type="ECO:0000256" key="2">
    <source>
        <dbReference type="ARBA" id="ARBA00007357"/>
    </source>
</evidence>
<sequence length="836" mass="92645">MTGSVKARKARHSRHAHRGHPEAKSSSAVTSVTEKGTPQRTESPPRASNQSRPQILAEGKSLPPPRRSTKSSSPRSSASATRRQDLGFSPTTASPKTAASIDAMSPMSDCMSPVSQSVGSREAMSSTGTTDNRLRPGAGFRSPGAYRIAQHGIVSNSDPHSPDSATRSKLFESRSLFAYGADEQRELLFTYVAVALTVLALCALLTAVLLLAVPARPQDTVCTTASCTALDSLLAASVDQTRDPCVNFYAHVCSGWAQSQNQSVYRSHLREFLADVHWVLARVLVPSQAQTASQIVAAFYQTCTAVLIDGIDELPSFRRQLRLAGVTWPQLSIEPDLVTTAASVYAIFQVTAILRIRPSRRNTSNVLEVAPDVAFLRGWKGTRDQLIHAGAYARFFEEIKTKYAGNEGPTRSAMNYEMFFDVEDTVLQALVHWGQTGGEVRVSRIDSLVQITRSVPTTTWRAVVDKLGLPENALVIVVNLELIRKVDELFTTLGEQRLHYYLGWCVVQQMMRYISKDLANSLYDYEGASGLTDMASEWRARAECMQLSEKLVGQFTFGRFILWKTDAEDYVYVSSVVDAVSGQLMHVVGSRNGPSGRLRAADFHVEFHEDAMRVVDEALGKYGLSNRSSLLSNWQDIAAAMSTIDATFRDRISTTYTRDLVAEQRYNLYDNRSGTLTLPPFFAMLPLYRRHLSDTTKYGALGTLFATAIFQLFLAKLASYSVEFDGAMQALRCFAELAEYRSDRLELYHSAASVTLALEALRSLPSRDHQRLRMFDSLQVFFVVMCYLFCTPNTSEDTIIAETICNEAVKNSREFAMAFQCSPGSLMNPAHRCHFF</sequence>
<dbReference type="InterPro" id="IPR024079">
    <property type="entry name" value="MetalloPept_cat_dom_sf"/>
</dbReference>
<dbReference type="SUPFAM" id="SSF55486">
    <property type="entry name" value="Metalloproteases ('zincins'), catalytic domain"/>
    <property type="match status" value="1"/>
</dbReference>
<evidence type="ECO:0000256" key="5">
    <source>
        <dbReference type="ARBA" id="ARBA00022801"/>
    </source>
</evidence>
<keyword evidence="4" id="KW-0479">Metal-binding</keyword>
<dbReference type="Proteomes" id="UP000821837">
    <property type="component" value="Chromosome 5"/>
</dbReference>
<dbReference type="PANTHER" id="PTHR11733:SF241">
    <property type="entry name" value="GH26575P-RELATED"/>
    <property type="match status" value="1"/>
</dbReference>
<dbReference type="PANTHER" id="PTHR11733">
    <property type="entry name" value="ZINC METALLOPROTEASE FAMILY M13 NEPRILYSIN-RELATED"/>
    <property type="match status" value="1"/>
</dbReference>
<evidence type="ECO:0000313" key="12">
    <source>
        <dbReference type="EMBL" id="KAH7952393.1"/>
    </source>
</evidence>
<feature type="domain" description="Peptidase M13 C-terminal" evidence="10">
    <location>
        <begin position="752"/>
        <end position="834"/>
    </location>
</feature>
<dbReference type="InterPro" id="IPR018497">
    <property type="entry name" value="Peptidase_M13_C"/>
</dbReference>
<evidence type="ECO:0000259" key="11">
    <source>
        <dbReference type="Pfam" id="PF05649"/>
    </source>
</evidence>
<dbReference type="GO" id="GO:0004222">
    <property type="term" value="F:metalloendopeptidase activity"/>
    <property type="evidence" value="ECO:0007669"/>
    <property type="project" value="InterPro"/>
</dbReference>
<reference evidence="12" key="2">
    <citation type="submission" date="2021-09" db="EMBL/GenBank/DDBJ databases">
        <authorList>
            <person name="Jia N."/>
            <person name="Wang J."/>
            <person name="Shi W."/>
            <person name="Du L."/>
            <person name="Sun Y."/>
            <person name="Zhan W."/>
            <person name="Jiang J."/>
            <person name="Wang Q."/>
            <person name="Zhang B."/>
            <person name="Ji P."/>
            <person name="Sakyi L.B."/>
            <person name="Cui X."/>
            <person name="Yuan T."/>
            <person name="Jiang B."/>
            <person name="Yang W."/>
            <person name="Lam T.T.-Y."/>
            <person name="Chang Q."/>
            <person name="Ding S."/>
            <person name="Wang X."/>
            <person name="Zhu J."/>
            <person name="Ruan X."/>
            <person name="Zhao L."/>
            <person name="Wei J."/>
            <person name="Que T."/>
            <person name="Du C."/>
            <person name="Cheng J."/>
            <person name="Dai P."/>
            <person name="Han X."/>
            <person name="Huang E."/>
            <person name="Gao Y."/>
            <person name="Liu J."/>
            <person name="Shao H."/>
            <person name="Ye R."/>
            <person name="Li L."/>
            <person name="Wei W."/>
            <person name="Wang X."/>
            <person name="Wang C."/>
            <person name="Huo Q."/>
            <person name="Li W."/>
            <person name="Guo W."/>
            <person name="Chen H."/>
            <person name="Chen S."/>
            <person name="Zhou L."/>
            <person name="Zhou L."/>
            <person name="Ni X."/>
            <person name="Tian J."/>
            <person name="Zhou Y."/>
            <person name="Sheng Y."/>
            <person name="Liu T."/>
            <person name="Pan Y."/>
            <person name="Xia L."/>
            <person name="Li J."/>
            <person name="Zhao F."/>
            <person name="Cao W."/>
        </authorList>
    </citation>
    <scope>NUCLEOTIDE SEQUENCE</scope>
    <source>
        <strain evidence="12">Rsan-2018</strain>
        <tissue evidence="12">Larvae</tissue>
    </source>
</reference>
<protein>
    <recommendedName>
        <fullName evidence="14">Endothelin-converting enzyme</fullName>
    </recommendedName>
</protein>
<dbReference type="VEuPathDB" id="VectorBase:RSAN_035843"/>
<dbReference type="InterPro" id="IPR008753">
    <property type="entry name" value="Peptidase_M13_N"/>
</dbReference>
<keyword evidence="9" id="KW-0472">Membrane</keyword>
<comment type="caution">
    <text evidence="12">The sequence shown here is derived from an EMBL/GenBank/DDBJ whole genome shotgun (WGS) entry which is preliminary data.</text>
</comment>
<comment type="similarity">
    <text evidence="2">Belongs to the peptidase M13 family.</text>
</comment>
<dbReference type="Gene3D" id="3.40.390.10">
    <property type="entry name" value="Collagenase (Catalytic Domain)"/>
    <property type="match status" value="2"/>
</dbReference>
<evidence type="ECO:0000256" key="9">
    <source>
        <dbReference type="SAM" id="Phobius"/>
    </source>
</evidence>
<name>A0A9D4PT43_RHISA</name>
<gene>
    <name evidence="12" type="ORF">HPB52_022193</name>
</gene>
<feature type="compositionally biased region" description="Low complexity" evidence="8">
    <location>
        <begin position="70"/>
        <end position="81"/>
    </location>
</feature>
<dbReference type="OMA" id="TDMASEW"/>
<evidence type="ECO:0000313" key="13">
    <source>
        <dbReference type="Proteomes" id="UP000821837"/>
    </source>
</evidence>
<evidence type="ECO:0000259" key="10">
    <source>
        <dbReference type="Pfam" id="PF01431"/>
    </source>
</evidence>
<dbReference type="GO" id="GO:0046872">
    <property type="term" value="F:metal ion binding"/>
    <property type="evidence" value="ECO:0007669"/>
    <property type="project" value="UniProtKB-KW"/>
</dbReference>
<dbReference type="Pfam" id="PF05649">
    <property type="entry name" value="Peptidase_M13_N"/>
    <property type="match status" value="1"/>
</dbReference>
<dbReference type="Pfam" id="PF01431">
    <property type="entry name" value="Peptidase_M13"/>
    <property type="match status" value="1"/>
</dbReference>
<keyword evidence="13" id="KW-1185">Reference proteome</keyword>
<keyword evidence="7" id="KW-0482">Metalloprotease</keyword>
<dbReference type="GO" id="GO:0005886">
    <property type="term" value="C:plasma membrane"/>
    <property type="evidence" value="ECO:0007669"/>
    <property type="project" value="TreeGrafter"/>
</dbReference>
<evidence type="ECO:0000256" key="1">
    <source>
        <dbReference type="ARBA" id="ARBA00001947"/>
    </source>
</evidence>
<keyword evidence="9" id="KW-1133">Transmembrane helix</keyword>
<evidence type="ECO:0000256" key="7">
    <source>
        <dbReference type="ARBA" id="ARBA00023049"/>
    </source>
</evidence>
<feature type="compositionally biased region" description="Polar residues" evidence="8">
    <location>
        <begin position="24"/>
        <end position="53"/>
    </location>
</feature>
<proteinExistence type="inferred from homology"/>
<evidence type="ECO:0000256" key="6">
    <source>
        <dbReference type="ARBA" id="ARBA00022833"/>
    </source>
</evidence>
<reference evidence="12" key="1">
    <citation type="journal article" date="2020" name="Cell">
        <title>Large-Scale Comparative Analyses of Tick Genomes Elucidate Their Genetic Diversity and Vector Capacities.</title>
        <authorList>
            <consortium name="Tick Genome and Microbiome Consortium (TIGMIC)"/>
            <person name="Jia N."/>
            <person name="Wang J."/>
            <person name="Shi W."/>
            <person name="Du L."/>
            <person name="Sun Y."/>
            <person name="Zhan W."/>
            <person name="Jiang J.F."/>
            <person name="Wang Q."/>
            <person name="Zhang B."/>
            <person name="Ji P."/>
            <person name="Bell-Sakyi L."/>
            <person name="Cui X.M."/>
            <person name="Yuan T.T."/>
            <person name="Jiang B.G."/>
            <person name="Yang W.F."/>
            <person name="Lam T.T."/>
            <person name="Chang Q.C."/>
            <person name="Ding S.J."/>
            <person name="Wang X.J."/>
            <person name="Zhu J.G."/>
            <person name="Ruan X.D."/>
            <person name="Zhao L."/>
            <person name="Wei J.T."/>
            <person name="Ye R.Z."/>
            <person name="Que T.C."/>
            <person name="Du C.H."/>
            <person name="Zhou Y.H."/>
            <person name="Cheng J.X."/>
            <person name="Dai P.F."/>
            <person name="Guo W.B."/>
            <person name="Han X.H."/>
            <person name="Huang E.J."/>
            <person name="Li L.F."/>
            <person name="Wei W."/>
            <person name="Gao Y.C."/>
            <person name="Liu J.Z."/>
            <person name="Shao H.Z."/>
            <person name="Wang X."/>
            <person name="Wang C.C."/>
            <person name="Yang T.C."/>
            <person name="Huo Q.B."/>
            <person name="Li W."/>
            <person name="Chen H.Y."/>
            <person name="Chen S.E."/>
            <person name="Zhou L.G."/>
            <person name="Ni X.B."/>
            <person name="Tian J.H."/>
            <person name="Sheng Y."/>
            <person name="Liu T."/>
            <person name="Pan Y.S."/>
            <person name="Xia L.Y."/>
            <person name="Li J."/>
            <person name="Zhao F."/>
            <person name="Cao W.C."/>
        </authorList>
    </citation>
    <scope>NUCLEOTIDE SEQUENCE</scope>
    <source>
        <strain evidence="12">Rsan-2018</strain>
    </source>
</reference>
<feature type="region of interest" description="Disordered" evidence="8">
    <location>
        <begin position="1"/>
        <end position="141"/>
    </location>
</feature>
<feature type="compositionally biased region" description="Basic residues" evidence="8">
    <location>
        <begin position="1"/>
        <end position="18"/>
    </location>
</feature>
<dbReference type="GO" id="GO:0016485">
    <property type="term" value="P:protein processing"/>
    <property type="evidence" value="ECO:0007669"/>
    <property type="project" value="TreeGrafter"/>
</dbReference>
<feature type="compositionally biased region" description="Polar residues" evidence="8">
    <location>
        <begin position="113"/>
        <end position="131"/>
    </location>
</feature>
<keyword evidence="9" id="KW-0812">Transmembrane</keyword>
<dbReference type="PROSITE" id="PS51885">
    <property type="entry name" value="NEPRILYSIN"/>
    <property type="match status" value="1"/>
</dbReference>
<keyword evidence="6" id="KW-0862">Zinc</keyword>
<dbReference type="AlphaFoldDB" id="A0A9D4PT43"/>
<evidence type="ECO:0008006" key="14">
    <source>
        <dbReference type="Google" id="ProtNLM"/>
    </source>
</evidence>
<dbReference type="EMBL" id="JABSTV010001251">
    <property type="protein sequence ID" value="KAH7952393.1"/>
    <property type="molecule type" value="Genomic_DNA"/>
</dbReference>
<feature type="transmembrane region" description="Helical" evidence="9">
    <location>
        <begin position="188"/>
        <end position="213"/>
    </location>
</feature>
<accession>A0A9D4PT43</accession>
<evidence type="ECO:0000256" key="3">
    <source>
        <dbReference type="ARBA" id="ARBA00022670"/>
    </source>
</evidence>
<feature type="domain" description="Peptidase M13 N-terminal" evidence="11">
    <location>
        <begin position="244"/>
        <end position="554"/>
    </location>
</feature>
<dbReference type="InterPro" id="IPR042089">
    <property type="entry name" value="Peptidase_M13_dom_2"/>
</dbReference>
<dbReference type="InterPro" id="IPR000718">
    <property type="entry name" value="Peptidase_M13"/>
</dbReference>
<keyword evidence="5" id="KW-0378">Hydrolase</keyword>